<proteinExistence type="predicted"/>
<keyword evidence="1" id="KW-0472">Membrane</keyword>
<feature type="transmembrane region" description="Helical" evidence="1">
    <location>
        <begin position="69"/>
        <end position="87"/>
    </location>
</feature>
<reference evidence="2 3" key="1">
    <citation type="submission" date="2020-02" db="EMBL/GenBank/DDBJ databases">
        <authorList>
            <person name="Hogendoorn C."/>
        </authorList>
    </citation>
    <scope>NUCLEOTIDE SEQUENCE [LARGE SCALE GENOMIC DNA]</scope>
    <source>
        <strain evidence="2">R501</strain>
    </source>
</reference>
<dbReference type="KEGG" id="hfv:R50_0490"/>
<feature type="transmembrane region" description="Helical" evidence="1">
    <location>
        <begin position="264"/>
        <end position="284"/>
    </location>
</feature>
<feature type="transmembrane region" description="Helical" evidence="1">
    <location>
        <begin position="332"/>
        <end position="351"/>
    </location>
</feature>
<evidence type="ECO:0000313" key="2">
    <source>
        <dbReference type="EMBL" id="CAB1127996.1"/>
    </source>
</evidence>
<sequence>MSRRDLGLLLLLTAAAAVLAAWTRPVDVREYAAYSRALLHPPWGWQWPREYPPVADAVFLLPRLLPLPYASAFVLAAVLALTGYWLVIPAPERGRFFLYAVLGSLSTLAARYDLAPALLTWVGVGAAARGRYRTAWAALVLGAALKLFPLALFPLLALQERRQAGRRAWGHLGAAMALTGLLLAFPLLWHPHDAGAAAWIRWLLRRPPQVGSAAAVLTALAGGRARFAFGAVAIIGPAWPALLPLALGLGLWGRAAWRLRRGTLAWEAAATAALSALLLASKVFSPQYLIWLLPLWARQPLRPWRVGVALITGLGWPWLYLPAVARMLHSPWLPVVGLLLPLNALRAVLLLPDAWGAEPAAAGARSLRAPGGVPLP</sequence>
<evidence type="ECO:0000313" key="3">
    <source>
        <dbReference type="Proteomes" id="UP000503399"/>
    </source>
</evidence>
<feature type="transmembrane region" description="Helical" evidence="1">
    <location>
        <begin position="304"/>
        <end position="325"/>
    </location>
</feature>
<name>A0A6F8ZDA6_9FIRM</name>
<feature type="transmembrane region" description="Helical" evidence="1">
    <location>
        <begin position="168"/>
        <end position="189"/>
    </location>
</feature>
<evidence type="ECO:0000256" key="1">
    <source>
        <dbReference type="SAM" id="Phobius"/>
    </source>
</evidence>
<feature type="transmembrane region" description="Helical" evidence="1">
    <location>
        <begin position="134"/>
        <end position="156"/>
    </location>
</feature>
<organism evidence="2 3">
    <name type="scientific">Candidatus Hydrogenisulfobacillus filiaventi</name>
    <dbReference type="NCBI Taxonomy" id="2707344"/>
    <lineage>
        <taxon>Bacteria</taxon>
        <taxon>Bacillati</taxon>
        <taxon>Bacillota</taxon>
        <taxon>Clostridia</taxon>
        <taxon>Eubacteriales</taxon>
        <taxon>Clostridiales Family XVII. Incertae Sedis</taxon>
        <taxon>Candidatus Hydrogenisulfobacillus</taxon>
    </lineage>
</organism>
<keyword evidence="3" id="KW-1185">Reference proteome</keyword>
<gene>
    <name evidence="2" type="ORF">R50_0490</name>
</gene>
<protein>
    <recommendedName>
        <fullName evidence="4">DUF2029 domain-containing protein</fullName>
    </recommendedName>
</protein>
<accession>A0A6F8ZDA6</accession>
<feature type="transmembrane region" description="Helical" evidence="1">
    <location>
        <begin position="227"/>
        <end position="252"/>
    </location>
</feature>
<feature type="transmembrane region" description="Helical" evidence="1">
    <location>
        <begin position="96"/>
        <end position="114"/>
    </location>
</feature>
<keyword evidence="1" id="KW-0812">Transmembrane</keyword>
<dbReference type="AlphaFoldDB" id="A0A6F8ZDA6"/>
<keyword evidence="1" id="KW-1133">Transmembrane helix</keyword>
<dbReference type="Proteomes" id="UP000503399">
    <property type="component" value="Chromosome"/>
</dbReference>
<evidence type="ECO:0008006" key="4">
    <source>
        <dbReference type="Google" id="ProtNLM"/>
    </source>
</evidence>
<dbReference type="EMBL" id="LR778114">
    <property type="protein sequence ID" value="CAB1127996.1"/>
    <property type="molecule type" value="Genomic_DNA"/>
</dbReference>